<feature type="transmembrane region" description="Helical" evidence="10">
    <location>
        <begin position="81"/>
        <end position="100"/>
    </location>
</feature>
<gene>
    <name evidence="14" type="ORF">DDE84_02700</name>
</gene>
<evidence type="ECO:0000256" key="6">
    <source>
        <dbReference type="ARBA" id="ARBA00022692"/>
    </source>
</evidence>
<keyword evidence="5 10" id="KW-0808">Transferase</keyword>
<keyword evidence="7 10" id="KW-1133">Transmembrane helix</keyword>
<dbReference type="Pfam" id="PF16192">
    <property type="entry name" value="PMT_4TMC"/>
    <property type="match status" value="1"/>
</dbReference>
<dbReference type="EMBL" id="QDAG01000002">
    <property type="protein sequence ID" value="KAE8129725.1"/>
    <property type="molecule type" value="Genomic_DNA"/>
</dbReference>
<evidence type="ECO:0000256" key="8">
    <source>
        <dbReference type="ARBA" id="ARBA00023136"/>
    </source>
</evidence>
<evidence type="ECO:0000313" key="15">
    <source>
        <dbReference type="Proteomes" id="UP000325415"/>
    </source>
</evidence>
<evidence type="ECO:0000313" key="14">
    <source>
        <dbReference type="EMBL" id="KAE8129725.1"/>
    </source>
</evidence>
<evidence type="ECO:0000256" key="7">
    <source>
        <dbReference type="ARBA" id="ARBA00022989"/>
    </source>
</evidence>
<feature type="transmembrane region" description="Helical" evidence="10">
    <location>
        <begin position="300"/>
        <end position="318"/>
    </location>
</feature>
<dbReference type="GO" id="GO:0005886">
    <property type="term" value="C:plasma membrane"/>
    <property type="evidence" value="ECO:0007669"/>
    <property type="project" value="UniProtKB-SubCell"/>
</dbReference>
<evidence type="ECO:0000256" key="5">
    <source>
        <dbReference type="ARBA" id="ARBA00022679"/>
    </source>
</evidence>
<feature type="domain" description="ArnT-like N-terminal" evidence="12">
    <location>
        <begin position="184"/>
        <end position="258"/>
    </location>
</feature>
<keyword evidence="8 10" id="KW-0472">Membrane</keyword>
<evidence type="ECO:0000256" key="9">
    <source>
        <dbReference type="ARBA" id="ARBA00093617"/>
    </source>
</evidence>
<feature type="region of interest" description="Disordered" evidence="11">
    <location>
        <begin position="1"/>
        <end position="44"/>
    </location>
</feature>
<keyword evidence="4 10" id="KW-0328">Glycosyltransferase</keyword>
<feature type="compositionally biased region" description="Low complexity" evidence="11">
    <location>
        <begin position="11"/>
        <end position="26"/>
    </location>
</feature>
<feature type="transmembrane region" description="Helical" evidence="10">
    <location>
        <begin position="361"/>
        <end position="384"/>
    </location>
</feature>
<feature type="domain" description="Protein O-mannosyl-transferase C-terminal four TM" evidence="13">
    <location>
        <begin position="409"/>
        <end position="599"/>
    </location>
</feature>
<dbReference type="EC" id="2.4.1.-" evidence="10"/>
<comment type="similarity">
    <text evidence="3 10">Belongs to the glycosyltransferase 39 family.</text>
</comment>
<dbReference type="Proteomes" id="UP000325415">
    <property type="component" value="Unassembled WGS sequence"/>
</dbReference>
<dbReference type="GO" id="GO:0012505">
    <property type="term" value="C:endomembrane system"/>
    <property type="evidence" value="ECO:0007669"/>
    <property type="project" value="UniProtKB-SubCell"/>
</dbReference>
<keyword evidence="10" id="KW-1003">Cell membrane</keyword>
<dbReference type="OrthoDB" id="9776737at2"/>
<dbReference type="PANTHER" id="PTHR10050:SF46">
    <property type="entry name" value="PROTEIN O-MANNOSYL-TRANSFERASE 2"/>
    <property type="match status" value="1"/>
</dbReference>
<feature type="region of interest" description="Disordered" evidence="11">
    <location>
        <begin position="56"/>
        <end position="77"/>
    </location>
</feature>
<keyword evidence="6 10" id="KW-0812">Transmembrane</keyword>
<dbReference type="GeneID" id="78126602"/>
<evidence type="ECO:0000256" key="1">
    <source>
        <dbReference type="ARBA" id="ARBA00004127"/>
    </source>
</evidence>
<dbReference type="PANTHER" id="PTHR10050">
    <property type="entry name" value="DOLICHYL-PHOSPHATE-MANNOSE--PROTEIN MANNOSYLTRANSFERASE"/>
    <property type="match status" value="1"/>
</dbReference>
<evidence type="ECO:0000256" key="11">
    <source>
        <dbReference type="SAM" id="MobiDB-lite"/>
    </source>
</evidence>
<comment type="function">
    <text evidence="10">Protein O-mannosyltransferase that catalyzes the transfer of a single mannose residue from a polyprenol phospho-mannosyl lipidic donor to the hydroxyl group of selected serine and threonine residues in acceptor proteins.</text>
</comment>
<dbReference type="AlphaFoldDB" id="A0A5N6S2I6"/>
<feature type="transmembrane region" description="Helical" evidence="10">
    <location>
        <begin position="324"/>
        <end position="341"/>
    </location>
</feature>
<feature type="transmembrane region" description="Helical" evidence="10">
    <location>
        <begin position="479"/>
        <end position="497"/>
    </location>
</feature>
<name>A0A5N6S2I6_9BIFI</name>
<protein>
    <recommendedName>
        <fullName evidence="9 10">Polyprenol-phosphate-mannose--protein mannosyltransferase</fullName>
        <ecNumber evidence="10">2.4.1.-</ecNumber>
    </recommendedName>
</protein>
<dbReference type="UniPathway" id="UPA00378"/>
<feature type="transmembrane region" description="Helical" evidence="10">
    <location>
        <begin position="240"/>
        <end position="258"/>
    </location>
</feature>
<dbReference type="GO" id="GO:0004169">
    <property type="term" value="F:dolichyl-phosphate-mannose-protein mannosyltransferase activity"/>
    <property type="evidence" value="ECO:0007669"/>
    <property type="project" value="UniProtKB-UniRule"/>
</dbReference>
<dbReference type="InterPro" id="IPR032421">
    <property type="entry name" value="PMT_4TMC"/>
</dbReference>
<evidence type="ECO:0000256" key="4">
    <source>
        <dbReference type="ARBA" id="ARBA00022676"/>
    </source>
</evidence>
<evidence type="ECO:0000259" key="13">
    <source>
        <dbReference type="Pfam" id="PF16192"/>
    </source>
</evidence>
<comment type="caution">
    <text evidence="14">The sequence shown here is derived from an EMBL/GenBank/DDBJ whole genome shotgun (WGS) entry which is preliminary data.</text>
</comment>
<feature type="transmembrane region" description="Helical" evidence="10">
    <location>
        <begin position="504"/>
        <end position="521"/>
    </location>
</feature>
<accession>A0A5N6S2I6</accession>
<dbReference type="Pfam" id="PF02366">
    <property type="entry name" value="PMT"/>
    <property type="match status" value="1"/>
</dbReference>
<evidence type="ECO:0000259" key="12">
    <source>
        <dbReference type="Pfam" id="PF02366"/>
    </source>
</evidence>
<dbReference type="InterPro" id="IPR003342">
    <property type="entry name" value="ArnT-like_N"/>
</dbReference>
<feature type="transmembrane region" description="Helical" evidence="10">
    <location>
        <begin position="187"/>
        <end position="209"/>
    </location>
</feature>
<comment type="subcellular location">
    <subcellularLocation>
        <location evidence="10">Cell membrane</location>
    </subcellularLocation>
    <subcellularLocation>
        <location evidence="1">Endomembrane system</location>
        <topology evidence="1">Multi-pass membrane protein</topology>
    </subcellularLocation>
</comment>
<organism evidence="14 15">
    <name type="scientific">Bifidobacterium tibiigranuli</name>
    <dbReference type="NCBI Taxonomy" id="2172043"/>
    <lineage>
        <taxon>Bacteria</taxon>
        <taxon>Bacillati</taxon>
        <taxon>Actinomycetota</taxon>
        <taxon>Actinomycetes</taxon>
        <taxon>Bifidobacteriales</taxon>
        <taxon>Bifidobacteriaceae</taxon>
        <taxon>Bifidobacterium</taxon>
    </lineage>
</organism>
<comment type="pathway">
    <text evidence="2 10">Protein modification; protein glycosylation.</text>
</comment>
<evidence type="ECO:0000256" key="10">
    <source>
        <dbReference type="RuleBase" id="RU367007"/>
    </source>
</evidence>
<proteinExistence type="inferred from homology"/>
<dbReference type="InterPro" id="IPR027005">
    <property type="entry name" value="PMT-like"/>
</dbReference>
<evidence type="ECO:0000256" key="2">
    <source>
        <dbReference type="ARBA" id="ARBA00004922"/>
    </source>
</evidence>
<feature type="compositionally biased region" description="Polar residues" evidence="11">
    <location>
        <begin position="27"/>
        <end position="37"/>
    </location>
</feature>
<dbReference type="RefSeq" id="WP_152580207.1">
    <property type="nucleotide sequence ID" value="NZ_QDAG01000002.1"/>
</dbReference>
<sequence>MSLFTRANGIASRASSAADPSADYQSKAQTQPNQSLANFKGRSDSASSRFHIAVTDKSRSVPSTSVPTSTPPTPTPTPNRLITWLLTLLVAAFGGLLRFVRLGDPREIVFDETYYVKDAWTALLTGEPRDWPKTTVIDGIKQPIDTAFAAGHVGGWLDTAEYVVHPPVGKWLIALGLKLFGGATNIFAWRVSVAVAGTVAIILMIRVALRLFRNVPIALIAGLLLSLDGVGIVMSRTGLLDNFIMVFALGAFSLLLIHRDWAREKLHKQYVLDSRSRSTTWIPNTSRHGKPFVLNARGPFIALSWWRVGAAILLGLATGVKWSGIYLFAAFAVISVAWDAWERHQVGYRGWLGTGLVKDALPSAAYMVPLWAGTYLAGWLGWFIHRDSYMRDWAAANPGEGVTWLPSVLQSFVQYHAQMWQFHTTLDAPHPYKANPLTWPLQIRPTSFYWTKLHGHPGLCSLSPDSQCVSAVTSLGNSLIWWLGSLCVIVGIVVAVRRRGDWKIWAVLVGFLGGWLPWAQYLHRTTFTFYSIVILPWIVLAICYVADWYRQRVSVRVWRLTVGIVLGLIALVSLFFYPIWTAMPVPYEFWLSHMWLRSWI</sequence>
<evidence type="ECO:0000256" key="3">
    <source>
        <dbReference type="ARBA" id="ARBA00007222"/>
    </source>
</evidence>
<feature type="transmembrane region" description="Helical" evidence="10">
    <location>
        <begin position="527"/>
        <end position="545"/>
    </location>
</feature>
<keyword evidence="15" id="KW-1185">Reference proteome</keyword>
<feature type="transmembrane region" description="Helical" evidence="10">
    <location>
        <begin position="557"/>
        <end position="580"/>
    </location>
</feature>
<feature type="transmembrane region" description="Helical" evidence="10">
    <location>
        <begin position="216"/>
        <end position="234"/>
    </location>
</feature>
<reference evidence="14 15" key="1">
    <citation type="submission" date="2018-04" db="EMBL/GenBank/DDBJ databases">
        <authorList>
            <person name="Eckel V.P."/>
            <person name="Vogel R.F."/>
        </authorList>
    </citation>
    <scope>NUCLEOTIDE SEQUENCE [LARGE SCALE GENOMIC DNA]</scope>
    <source>
        <strain evidence="15">TMW 2.1764</strain>
    </source>
</reference>